<dbReference type="EMBL" id="JAHRHJ020000010">
    <property type="protein sequence ID" value="KAH9298878.1"/>
    <property type="molecule type" value="Genomic_DNA"/>
</dbReference>
<name>A0AA38CLS8_TAXCH</name>
<proteinExistence type="predicted"/>
<feature type="non-terminal residue" evidence="1">
    <location>
        <position position="1"/>
    </location>
</feature>
<keyword evidence="2" id="KW-1185">Reference proteome</keyword>
<dbReference type="AlphaFoldDB" id="A0AA38CLS8"/>
<dbReference type="PANTHER" id="PTHR35300">
    <property type="entry name" value="COACTIVATOR CBP, KIX DOMAIN-CONTAINING PROTEIN-RELATED"/>
    <property type="match status" value="1"/>
</dbReference>
<dbReference type="Proteomes" id="UP000824469">
    <property type="component" value="Unassembled WGS sequence"/>
</dbReference>
<accession>A0AA38CLS8</accession>
<gene>
    <name evidence="1" type="ORF">KI387_030560</name>
</gene>
<feature type="non-terminal residue" evidence="1">
    <location>
        <position position="81"/>
    </location>
</feature>
<evidence type="ECO:0000313" key="2">
    <source>
        <dbReference type="Proteomes" id="UP000824469"/>
    </source>
</evidence>
<comment type="caution">
    <text evidence="1">The sequence shown here is derived from an EMBL/GenBank/DDBJ whole genome shotgun (WGS) entry which is preliminary data.</text>
</comment>
<evidence type="ECO:0000313" key="1">
    <source>
        <dbReference type="EMBL" id="KAH9298878.1"/>
    </source>
</evidence>
<sequence length="81" mass="9626">LGIYKERIMPRPGPRPYECIRRAWHSDSHHPLRGRLIQDIFRIADEIHNKTTRRNKRMAEEVASGGLLRAEEILYSQSKFR</sequence>
<dbReference type="OMA" id="RIMPRPG"/>
<dbReference type="PANTHER" id="PTHR35300:SF4">
    <property type="entry name" value="HISTONE ACETYLTRANSFERASE"/>
    <property type="match status" value="1"/>
</dbReference>
<reference evidence="1 2" key="1">
    <citation type="journal article" date="2021" name="Nat. Plants">
        <title>The Taxus genome provides insights into paclitaxel biosynthesis.</title>
        <authorList>
            <person name="Xiong X."/>
            <person name="Gou J."/>
            <person name="Liao Q."/>
            <person name="Li Y."/>
            <person name="Zhou Q."/>
            <person name="Bi G."/>
            <person name="Li C."/>
            <person name="Du R."/>
            <person name="Wang X."/>
            <person name="Sun T."/>
            <person name="Guo L."/>
            <person name="Liang H."/>
            <person name="Lu P."/>
            <person name="Wu Y."/>
            <person name="Zhang Z."/>
            <person name="Ro D.K."/>
            <person name="Shang Y."/>
            <person name="Huang S."/>
            <person name="Yan J."/>
        </authorList>
    </citation>
    <scope>NUCLEOTIDE SEQUENCE [LARGE SCALE GENOMIC DNA]</scope>
    <source>
        <strain evidence="1">Ta-2019</strain>
    </source>
</reference>
<protein>
    <submittedName>
        <fullName evidence="1">Uncharacterized protein</fullName>
    </submittedName>
</protein>
<organism evidence="1 2">
    <name type="scientific">Taxus chinensis</name>
    <name type="common">Chinese yew</name>
    <name type="synonym">Taxus wallichiana var. chinensis</name>
    <dbReference type="NCBI Taxonomy" id="29808"/>
    <lineage>
        <taxon>Eukaryota</taxon>
        <taxon>Viridiplantae</taxon>
        <taxon>Streptophyta</taxon>
        <taxon>Embryophyta</taxon>
        <taxon>Tracheophyta</taxon>
        <taxon>Spermatophyta</taxon>
        <taxon>Pinopsida</taxon>
        <taxon>Pinidae</taxon>
        <taxon>Conifers II</taxon>
        <taxon>Cupressales</taxon>
        <taxon>Taxaceae</taxon>
        <taxon>Taxus</taxon>
    </lineage>
</organism>